<gene>
    <name evidence="2" type="ORF">LCGC14_1106850</name>
</gene>
<proteinExistence type="predicted"/>
<evidence type="ECO:0000256" key="1">
    <source>
        <dbReference type="SAM" id="MobiDB-lite"/>
    </source>
</evidence>
<comment type="caution">
    <text evidence="2">The sequence shown here is derived from an EMBL/GenBank/DDBJ whole genome shotgun (WGS) entry which is preliminary data.</text>
</comment>
<name>A0A0F9QE30_9ZZZZ</name>
<feature type="compositionally biased region" description="Polar residues" evidence="1">
    <location>
        <begin position="392"/>
        <end position="411"/>
    </location>
</feature>
<protein>
    <recommendedName>
        <fullName evidence="3">Portal protein</fullName>
    </recommendedName>
</protein>
<sequence>MSRVRSRTIVADIAGGQKPLTRDIGDNLTIQHLWSYYRWYPGFKDLINLEVDAIFSNGVNEPDIIDMTRLMECKEALRWGLIAGYSCPVVDARDPDRPKIENWHPYIDGVGFQFTAFSPMGHPLEIKVYMNANQTAAGKIEFTIPHYPCETDIDGEYIDELPLPNEYGFFHIRTQGSVRGIQGLPQYMHLIDSFAIQWQIIKAYGPYAEKQGMAFPTVYHADNSPANRANVKAQFASQPTTNRLLQMSTDDLVEWTSPQANAYDPFPMLHWLNTVISRASQMNKLMIEGDPAGALAASTTAVGRWETKQKEKQTYWRTQFIGPWKALGASKEINFKPPTSPTFIDLAEGAKSIVEALLPIVEPEDIVNILNEYFASNDQHIKLHALSKEEMMNNNDPESDQDNNGNKSDKE</sequence>
<dbReference type="AlphaFoldDB" id="A0A0F9QE30"/>
<evidence type="ECO:0008006" key="3">
    <source>
        <dbReference type="Google" id="ProtNLM"/>
    </source>
</evidence>
<dbReference type="EMBL" id="LAZR01005024">
    <property type="protein sequence ID" value="KKN03518.1"/>
    <property type="molecule type" value="Genomic_DNA"/>
</dbReference>
<accession>A0A0F9QE30</accession>
<feature type="region of interest" description="Disordered" evidence="1">
    <location>
        <begin position="389"/>
        <end position="411"/>
    </location>
</feature>
<evidence type="ECO:0000313" key="2">
    <source>
        <dbReference type="EMBL" id="KKN03518.1"/>
    </source>
</evidence>
<reference evidence="2" key="1">
    <citation type="journal article" date="2015" name="Nature">
        <title>Complex archaea that bridge the gap between prokaryotes and eukaryotes.</title>
        <authorList>
            <person name="Spang A."/>
            <person name="Saw J.H."/>
            <person name="Jorgensen S.L."/>
            <person name="Zaremba-Niedzwiedzka K."/>
            <person name="Martijn J."/>
            <person name="Lind A.E."/>
            <person name="van Eijk R."/>
            <person name="Schleper C."/>
            <person name="Guy L."/>
            <person name="Ettema T.J."/>
        </authorList>
    </citation>
    <scope>NUCLEOTIDE SEQUENCE</scope>
</reference>
<organism evidence="2">
    <name type="scientific">marine sediment metagenome</name>
    <dbReference type="NCBI Taxonomy" id="412755"/>
    <lineage>
        <taxon>unclassified sequences</taxon>
        <taxon>metagenomes</taxon>
        <taxon>ecological metagenomes</taxon>
    </lineage>
</organism>